<keyword evidence="3 6" id="KW-0067">ATP-binding</keyword>
<dbReference type="InterPro" id="IPR003593">
    <property type="entry name" value="AAA+_ATPase"/>
</dbReference>
<dbReference type="SMART" id="SM00382">
    <property type="entry name" value="AAA"/>
    <property type="match status" value="2"/>
</dbReference>
<gene>
    <name evidence="6" type="ORF">PUT78_08535</name>
</gene>
<evidence type="ECO:0000256" key="1">
    <source>
        <dbReference type="ARBA" id="ARBA00022737"/>
    </source>
</evidence>
<dbReference type="PANTHER" id="PTHR19211">
    <property type="entry name" value="ATP-BINDING TRANSPORT PROTEIN-RELATED"/>
    <property type="match status" value="1"/>
</dbReference>
<dbReference type="SUPFAM" id="SSF52540">
    <property type="entry name" value="P-loop containing nucleoside triphosphate hydrolases"/>
    <property type="match status" value="2"/>
</dbReference>
<dbReference type="GO" id="GO:0005524">
    <property type="term" value="F:ATP binding"/>
    <property type="evidence" value="ECO:0007669"/>
    <property type="project" value="UniProtKB-KW"/>
</dbReference>
<dbReference type="InterPro" id="IPR003439">
    <property type="entry name" value="ABC_transporter-like_ATP-bd"/>
</dbReference>
<dbReference type="Pfam" id="PF00005">
    <property type="entry name" value="ABC_tran"/>
    <property type="match status" value="2"/>
</dbReference>
<evidence type="ECO:0000256" key="2">
    <source>
        <dbReference type="ARBA" id="ARBA00022741"/>
    </source>
</evidence>
<proteinExistence type="predicted"/>
<evidence type="ECO:0000256" key="3">
    <source>
        <dbReference type="ARBA" id="ARBA00022840"/>
    </source>
</evidence>
<evidence type="ECO:0000313" key="7">
    <source>
        <dbReference type="Proteomes" id="UP001431784"/>
    </source>
</evidence>
<feature type="region of interest" description="Disordered" evidence="4">
    <location>
        <begin position="519"/>
        <end position="544"/>
    </location>
</feature>
<reference evidence="6" key="1">
    <citation type="submission" date="2023-02" db="EMBL/GenBank/DDBJ databases">
        <title>Description of Roseinatronobacter alkalisoli sp. nov., an alkaliphilic bacerium isolated from soda soil.</title>
        <authorList>
            <person name="Wei W."/>
        </authorList>
    </citation>
    <scope>NUCLEOTIDE SEQUENCE</scope>
    <source>
        <strain evidence="6">HJB301</strain>
    </source>
</reference>
<dbReference type="Gene3D" id="3.40.50.300">
    <property type="entry name" value="P-loop containing nucleotide triphosphate hydrolases"/>
    <property type="match status" value="2"/>
</dbReference>
<evidence type="ECO:0000313" key="6">
    <source>
        <dbReference type="EMBL" id="MDD7971146.1"/>
    </source>
</evidence>
<organism evidence="6 7">
    <name type="scientific">Roseinatronobacter alkalisoli</name>
    <dbReference type="NCBI Taxonomy" id="3028235"/>
    <lineage>
        <taxon>Bacteria</taxon>
        <taxon>Pseudomonadati</taxon>
        <taxon>Pseudomonadota</taxon>
        <taxon>Alphaproteobacteria</taxon>
        <taxon>Rhodobacterales</taxon>
        <taxon>Paracoccaceae</taxon>
        <taxon>Roseinatronobacter</taxon>
    </lineage>
</organism>
<keyword evidence="1" id="KW-0677">Repeat</keyword>
<dbReference type="PROSITE" id="PS50893">
    <property type="entry name" value="ABC_TRANSPORTER_2"/>
    <property type="match status" value="2"/>
</dbReference>
<feature type="domain" description="ABC transporter" evidence="5">
    <location>
        <begin position="310"/>
        <end position="523"/>
    </location>
</feature>
<comment type="caution">
    <text evidence="6">The sequence shown here is derived from an EMBL/GenBank/DDBJ whole genome shotgun (WGS) entry which is preliminary data.</text>
</comment>
<name>A0ABT5T9T3_9RHOB</name>
<feature type="compositionally biased region" description="Basic and acidic residues" evidence="4">
    <location>
        <begin position="519"/>
        <end position="528"/>
    </location>
</feature>
<sequence>MLHIDDITFSIDGRPLFDGASANIPTGHKVGLVGRNGTGKTTLFRMIRGDLPLEGGAITLPSRARIGGVAQEVPSSSTSLLETVLQADVERAALMAEAETTTDPARIAAVQTRLADIDAWSAEGRASSILKGLGFDTAAQARPCSDFSGGWRMRVALAGVLFAQPDLLLLDEPTNYLDLEGALWLESYLAKYPHTVIIISHDRGLLNRAVSHILHLEDRKLTLYAGNYDTFARTRAEQRAVLAAEAQKVAAKRDHMQKFVDRFRAKASKAKQAQSRLKMLEKLTPITPPAEAARHVFTFPAPEELSPPILRLDGVSVGYGGPPVLRNLELRIDQDDRIALLGRNGEGKSTLSKLLADKLEGNGQMTRANKLRVGYFAQHQVDELELDETPLQHLQRMRPMEAPPRLRARLAGFGLMAEQAETVVARLSGGQKARLSLLLATLDAPHMLILDEPTNHLDIESREALVNALTVYTGAVVLVSHDMHLLSLVADRLWLVSGGKVTPYEGDLESYRTFLLSNDDKPAREKPSTPKPKRASREDISTLRSDLRKAEARIAKLEDMRSKLATKLADTELYEQGREGDLGVWQRKYAEVMDALDRAETLWVAAQEAHDSAQNA</sequence>
<dbReference type="Pfam" id="PF12848">
    <property type="entry name" value="ABC_tran_Xtn"/>
    <property type="match status" value="1"/>
</dbReference>
<accession>A0ABT5T9T3</accession>
<dbReference type="CDD" id="cd03221">
    <property type="entry name" value="ABCF_EF-3"/>
    <property type="match status" value="2"/>
</dbReference>
<keyword evidence="2" id="KW-0547">Nucleotide-binding</keyword>
<evidence type="ECO:0000256" key="4">
    <source>
        <dbReference type="SAM" id="MobiDB-lite"/>
    </source>
</evidence>
<feature type="compositionally biased region" description="Basic and acidic residues" evidence="4">
    <location>
        <begin position="535"/>
        <end position="544"/>
    </location>
</feature>
<dbReference type="RefSeq" id="WP_274351834.1">
    <property type="nucleotide sequence ID" value="NZ_JAQZSM010000006.1"/>
</dbReference>
<dbReference type="EMBL" id="JAQZSM010000006">
    <property type="protein sequence ID" value="MDD7971146.1"/>
    <property type="molecule type" value="Genomic_DNA"/>
</dbReference>
<keyword evidence="7" id="KW-1185">Reference proteome</keyword>
<dbReference type="PROSITE" id="PS00211">
    <property type="entry name" value="ABC_TRANSPORTER_1"/>
    <property type="match status" value="2"/>
</dbReference>
<protein>
    <submittedName>
        <fullName evidence="6">ABC-F family ATP-binding cassette domain-containing protein</fullName>
    </submittedName>
</protein>
<dbReference type="Proteomes" id="UP001431784">
    <property type="component" value="Unassembled WGS sequence"/>
</dbReference>
<dbReference type="InterPro" id="IPR027417">
    <property type="entry name" value="P-loop_NTPase"/>
</dbReference>
<dbReference type="InterPro" id="IPR032781">
    <property type="entry name" value="ABC_tran_Xtn"/>
</dbReference>
<feature type="domain" description="ABC transporter" evidence="5">
    <location>
        <begin position="2"/>
        <end position="243"/>
    </location>
</feature>
<dbReference type="InterPro" id="IPR050611">
    <property type="entry name" value="ABCF"/>
</dbReference>
<dbReference type="PANTHER" id="PTHR19211:SF14">
    <property type="entry name" value="ATP-BINDING CASSETTE SUB-FAMILY F MEMBER 1"/>
    <property type="match status" value="1"/>
</dbReference>
<evidence type="ECO:0000259" key="5">
    <source>
        <dbReference type="PROSITE" id="PS50893"/>
    </source>
</evidence>
<dbReference type="InterPro" id="IPR017871">
    <property type="entry name" value="ABC_transporter-like_CS"/>
</dbReference>